<dbReference type="NCBIfam" id="TIGR00152">
    <property type="entry name" value="dephospho-CoA kinase"/>
    <property type="match status" value="1"/>
</dbReference>
<keyword evidence="1 4" id="KW-0547">Nucleotide-binding</keyword>
<keyword evidence="3 4" id="KW-0067">ATP-binding</keyword>
<evidence type="ECO:0000256" key="3">
    <source>
        <dbReference type="ARBA" id="ARBA00022840"/>
    </source>
</evidence>
<organism evidence="6 7">
    <name type="scientific">Lactococcus nasutitermitis</name>
    <dbReference type="NCBI Taxonomy" id="1652957"/>
    <lineage>
        <taxon>Bacteria</taxon>
        <taxon>Bacillati</taxon>
        <taxon>Bacillota</taxon>
        <taxon>Bacilli</taxon>
        <taxon>Lactobacillales</taxon>
        <taxon>Streptococcaceae</taxon>
        <taxon>Lactococcus</taxon>
    </lineage>
</organism>
<dbReference type="PANTHER" id="PTHR10695:SF46">
    <property type="entry name" value="BIFUNCTIONAL COENZYME A SYNTHASE-RELATED"/>
    <property type="match status" value="1"/>
</dbReference>
<dbReference type="Proteomes" id="UP001595987">
    <property type="component" value="Unassembled WGS sequence"/>
</dbReference>
<comment type="catalytic activity">
    <reaction evidence="4">
        <text>3'-dephospho-CoA + ATP = ADP + CoA + H(+)</text>
        <dbReference type="Rhea" id="RHEA:18245"/>
        <dbReference type="ChEBI" id="CHEBI:15378"/>
        <dbReference type="ChEBI" id="CHEBI:30616"/>
        <dbReference type="ChEBI" id="CHEBI:57287"/>
        <dbReference type="ChEBI" id="CHEBI:57328"/>
        <dbReference type="ChEBI" id="CHEBI:456216"/>
        <dbReference type="EC" id="2.7.1.24"/>
    </reaction>
</comment>
<keyword evidence="4" id="KW-0173">Coenzyme A biosynthesis</keyword>
<comment type="caution">
    <text evidence="6">The sequence shown here is derived from an EMBL/GenBank/DDBJ whole genome shotgun (WGS) entry which is preliminary data.</text>
</comment>
<dbReference type="EC" id="2.7.1.24" evidence="4 5"/>
<keyword evidence="2 4" id="KW-0418">Kinase</keyword>
<evidence type="ECO:0000313" key="6">
    <source>
        <dbReference type="EMBL" id="MFC4651465.1"/>
    </source>
</evidence>
<evidence type="ECO:0000256" key="1">
    <source>
        <dbReference type="ARBA" id="ARBA00022741"/>
    </source>
</evidence>
<comment type="pathway">
    <text evidence="4">Cofactor biosynthesis; coenzyme A biosynthesis; CoA from (R)-pantothenate: step 5/5.</text>
</comment>
<comment type="subcellular location">
    <subcellularLocation>
        <location evidence="4">Cytoplasm</location>
    </subcellularLocation>
</comment>
<dbReference type="SUPFAM" id="SSF52540">
    <property type="entry name" value="P-loop containing nucleoside triphosphate hydrolases"/>
    <property type="match status" value="1"/>
</dbReference>
<dbReference type="EMBL" id="JBHSGD010000001">
    <property type="protein sequence ID" value="MFC4651465.1"/>
    <property type="molecule type" value="Genomic_DNA"/>
</dbReference>
<name>A0ABV9J9X9_9LACT</name>
<dbReference type="RefSeq" id="WP_213534376.1">
    <property type="nucleotide sequence ID" value="NZ_BOVQ01000003.1"/>
</dbReference>
<dbReference type="Pfam" id="PF01121">
    <property type="entry name" value="CoaE"/>
    <property type="match status" value="2"/>
</dbReference>
<proteinExistence type="inferred from homology"/>
<accession>A0ABV9J9X9</accession>
<keyword evidence="4" id="KW-0963">Cytoplasm</keyword>
<feature type="binding site" evidence="4">
    <location>
        <begin position="12"/>
        <end position="17"/>
    </location>
    <ligand>
        <name>ATP</name>
        <dbReference type="ChEBI" id="CHEBI:30616"/>
    </ligand>
</feature>
<dbReference type="HAMAP" id="MF_00376">
    <property type="entry name" value="Dephospho_CoA_kinase"/>
    <property type="match status" value="1"/>
</dbReference>
<dbReference type="InterPro" id="IPR027417">
    <property type="entry name" value="P-loop_NTPase"/>
</dbReference>
<sequence>MIKVIGLTGGIASGKSTVVDFLISQGFRVIDADKVVHELQLPGGKLYQEILINFGTEFFDENKQLNRAKLGELVFSDDKAREKLAKLQNKIIREELYTRRDNLLTELSKMLQTENNNLTELSKKTVQNTVIFMDIPLLLEQHYDGFDEIWLIAVSENIQLERVMLRDNLSEKAAEARIAAQMSLTEKMKYADKVIDSSGTFEETQAQVLQALDTLK</sequence>
<gene>
    <name evidence="4 6" type="primary">coaE</name>
    <name evidence="6" type="ORF">ACFO26_00895</name>
</gene>
<keyword evidence="7" id="KW-1185">Reference proteome</keyword>
<comment type="similarity">
    <text evidence="4">Belongs to the CoaE family.</text>
</comment>
<evidence type="ECO:0000256" key="2">
    <source>
        <dbReference type="ARBA" id="ARBA00022777"/>
    </source>
</evidence>
<evidence type="ECO:0000256" key="5">
    <source>
        <dbReference type="NCBIfam" id="TIGR00152"/>
    </source>
</evidence>
<dbReference type="CDD" id="cd02022">
    <property type="entry name" value="DPCK"/>
    <property type="match status" value="1"/>
</dbReference>
<dbReference type="Gene3D" id="3.40.50.300">
    <property type="entry name" value="P-loop containing nucleotide triphosphate hydrolases"/>
    <property type="match status" value="1"/>
</dbReference>
<dbReference type="GO" id="GO:0004140">
    <property type="term" value="F:dephospho-CoA kinase activity"/>
    <property type="evidence" value="ECO:0007669"/>
    <property type="project" value="UniProtKB-EC"/>
</dbReference>
<dbReference type="PROSITE" id="PS51219">
    <property type="entry name" value="DPCK"/>
    <property type="match status" value="1"/>
</dbReference>
<keyword evidence="4 6" id="KW-0808">Transferase</keyword>
<comment type="function">
    <text evidence="4">Catalyzes the phosphorylation of the 3'-hydroxyl group of dephosphocoenzyme A to form coenzyme A.</text>
</comment>
<evidence type="ECO:0000256" key="4">
    <source>
        <dbReference type="HAMAP-Rule" id="MF_00376"/>
    </source>
</evidence>
<reference evidence="7" key="1">
    <citation type="journal article" date="2019" name="Int. J. Syst. Evol. Microbiol.">
        <title>The Global Catalogue of Microorganisms (GCM) 10K type strain sequencing project: providing services to taxonomists for standard genome sequencing and annotation.</title>
        <authorList>
            <consortium name="The Broad Institute Genomics Platform"/>
            <consortium name="The Broad Institute Genome Sequencing Center for Infectious Disease"/>
            <person name="Wu L."/>
            <person name="Ma J."/>
        </authorList>
    </citation>
    <scope>NUCLEOTIDE SEQUENCE [LARGE SCALE GENOMIC DNA]</scope>
    <source>
        <strain evidence="7">CCUG 63287</strain>
    </source>
</reference>
<evidence type="ECO:0000313" key="7">
    <source>
        <dbReference type="Proteomes" id="UP001595987"/>
    </source>
</evidence>
<dbReference type="InterPro" id="IPR001977">
    <property type="entry name" value="Depp_CoAkinase"/>
</dbReference>
<protein>
    <recommendedName>
        <fullName evidence="4 5">Dephospho-CoA kinase</fullName>
        <ecNumber evidence="4 5">2.7.1.24</ecNumber>
    </recommendedName>
    <alternativeName>
        <fullName evidence="4">Dephosphocoenzyme A kinase</fullName>
    </alternativeName>
</protein>
<dbReference type="PANTHER" id="PTHR10695">
    <property type="entry name" value="DEPHOSPHO-COA KINASE-RELATED"/>
    <property type="match status" value="1"/>
</dbReference>